<comment type="PTM">
    <text evidence="8">4'-phosphopantetheine is transferred from CoA to a specific serine of apo-ACP by AcpS. This modification is essential for activity because fatty acids are bound in thioester linkage to the sulfhydryl of the prosthetic group.</text>
</comment>
<evidence type="ECO:0000256" key="9">
    <source>
        <dbReference type="NCBIfam" id="TIGR00517"/>
    </source>
</evidence>
<dbReference type="Pfam" id="PF00550">
    <property type="entry name" value="PP-binding"/>
    <property type="match status" value="1"/>
</dbReference>
<proteinExistence type="inferred from homology"/>
<evidence type="ECO:0000256" key="7">
    <source>
        <dbReference type="ARBA" id="ARBA00024328"/>
    </source>
</evidence>
<dbReference type="HAMAP" id="MF_01217">
    <property type="entry name" value="Acyl_carrier"/>
    <property type="match status" value="1"/>
</dbReference>
<name>A0A7V6PCA6_9HYPH</name>
<evidence type="ECO:0000256" key="10">
    <source>
        <dbReference type="RuleBase" id="RU003545"/>
    </source>
</evidence>
<keyword evidence="2 8" id="KW-0444">Lipid biosynthesis</keyword>
<evidence type="ECO:0000313" key="12">
    <source>
        <dbReference type="EMBL" id="HHV68334.1"/>
    </source>
</evidence>
<dbReference type="UniPathway" id="UPA00360"/>
<dbReference type="InterPro" id="IPR036736">
    <property type="entry name" value="ACP-like_sf"/>
</dbReference>
<keyword evidence="3 8" id="KW-0597">Phosphoprotein</keyword>
<keyword evidence="5 8" id="KW-0443">Lipid metabolism</keyword>
<dbReference type="GO" id="GO:0005829">
    <property type="term" value="C:cytosol"/>
    <property type="evidence" value="ECO:0007669"/>
    <property type="project" value="TreeGrafter"/>
</dbReference>
<sequence>MDHIFLRVKTIIASYLDISAEEVVDTASLADDLGADSLEIMEMIMEFEEEFGLDIGDDAIEKISTVGDAVKYLEGMRA</sequence>
<comment type="caution">
    <text evidence="12">The sequence shown here is derived from an EMBL/GenBank/DDBJ whole genome shotgun (WGS) entry which is preliminary data.</text>
</comment>
<dbReference type="Gene3D" id="1.10.1200.10">
    <property type="entry name" value="ACP-like"/>
    <property type="match status" value="1"/>
</dbReference>
<dbReference type="GO" id="GO:0000035">
    <property type="term" value="F:acyl binding"/>
    <property type="evidence" value="ECO:0007669"/>
    <property type="project" value="TreeGrafter"/>
</dbReference>
<keyword evidence="8" id="KW-0963">Cytoplasm</keyword>
<dbReference type="SUPFAM" id="SSF47336">
    <property type="entry name" value="ACP-like"/>
    <property type="match status" value="1"/>
</dbReference>
<keyword evidence="6 8" id="KW-0275">Fatty acid biosynthesis</keyword>
<feature type="domain" description="Carrier" evidence="11">
    <location>
        <begin position="2"/>
        <end position="77"/>
    </location>
</feature>
<evidence type="ECO:0000256" key="2">
    <source>
        <dbReference type="ARBA" id="ARBA00022516"/>
    </source>
</evidence>
<comment type="pathway">
    <text evidence="8 10">Lipid metabolism; fatty acid biosynthesis.</text>
</comment>
<protein>
    <recommendedName>
        <fullName evidence="8 9">Acyl carrier protein</fullName>
        <shortName evidence="8">ACP</shortName>
    </recommendedName>
</protein>
<dbReference type="InterPro" id="IPR006162">
    <property type="entry name" value="Ppantetheine_attach_site"/>
</dbReference>
<evidence type="ECO:0000256" key="3">
    <source>
        <dbReference type="ARBA" id="ARBA00022553"/>
    </source>
</evidence>
<organism evidence="12 13">
    <name type="scientific">Brucella intermedia</name>
    <dbReference type="NCBI Taxonomy" id="94625"/>
    <lineage>
        <taxon>Bacteria</taxon>
        <taxon>Pseudomonadati</taxon>
        <taxon>Pseudomonadota</taxon>
        <taxon>Alphaproteobacteria</taxon>
        <taxon>Hyphomicrobiales</taxon>
        <taxon>Brucellaceae</taxon>
        <taxon>Brucella/Ochrobactrum group</taxon>
        <taxon>Brucella</taxon>
    </lineage>
</organism>
<dbReference type="InterPro" id="IPR003231">
    <property type="entry name" value="ACP"/>
</dbReference>
<dbReference type="GO" id="GO:0036104">
    <property type="term" value="P:Kdo2-lipid A biosynthetic process"/>
    <property type="evidence" value="ECO:0007669"/>
    <property type="project" value="UniProtKB-UniPathway"/>
</dbReference>
<evidence type="ECO:0000256" key="5">
    <source>
        <dbReference type="ARBA" id="ARBA00023098"/>
    </source>
</evidence>
<evidence type="ECO:0000256" key="8">
    <source>
        <dbReference type="HAMAP-Rule" id="MF_01217"/>
    </source>
</evidence>
<comment type="function">
    <text evidence="8 10">Carrier of the growing fatty acid chain in fatty acid biosynthesis.</text>
</comment>
<dbReference type="PROSITE" id="PS00012">
    <property type="entry name" value="PHOSPHOPANTETHEINE"/>
    <property type="match status" value="1"/>
</dbReference>
<dbReference type="AlphaFoldDB" id="A0A7V6PCA6"/>
<dbReference type="UniPathway" id="UPA00094"/>
<dbReference type="InterPro" id="IPR009081">
    <property type="entry name" value="PP-bd_ACP"/>
</dbReference>
<accession>A0A7V6PCA6</accession>
<keyword evidence="4 8" id="KW-0276">Fatty acid metabolism</keyword>
<keyword evidence="1 8" id="KW-0596">Phosphopantetheine</keyword>
<dbReference type="PROSITE" id="PS50075">
    <property type="entry name" value="CARRIER"/>
    <property type="match status" value="1"/>
</dbReference>
<feature type="modified residue" description="O-(pantetheine 4'-phosphoryl)serine" evidence="8">
    <location>
        <position position="37"/>
    </location>
</feature>
<evidence type="ECO:0000256" key="6">
    <source>
        <dbReference type="ARBA" id="ARBA00023160"/>
    </source>
</evidence>
<comment type="PTM">
    <text evidence="10">4'-phosphopantetheine is transferred from CoA to a specific serine of apo-ACP by acpS.</text>
</comment>
<evidence type="ECO:0000313" key="13">
    <source>
        <dbReference type="Proteomes" id="UP000551563"/>
    </source>
</evidence>
<dbReference type="GO" id="GO:0016020">
    <property type="term" value="C:membrane"/>
    <property type="evidence" value="ECO:0007669"/>
    <property type="project" value="GOC"/>
</dbReference>
<comment type="pathway">
    <text evidence="7">Glycolipid biosynthesis; KDO(2)-lipid A biosynthesis.</text>
</comment>
<comment type="similarity">
    <text evidence="8">Belongs to the acyl carrier protein (ACP) family.</text>
</comment>
<dbReference type="Proteomes" id="UP000551563">
    <property type="component" value="Unassembled WGS sequence"/>
</dbReference>
<evidence type="ECO:0000256" key="1">
    <source>
        <dbReference type="ARBA" id="ARBA00022450"/>
    </source>
</evidence>
<dbReference type="GO" id="GO:0009245">
    <property type="term" value="P:lipid A biosynthetic process"/>
    <property type="evidence" value="ECO:0007669"/>
    <property type="project" value="TreeGrafter"/>
</dbReference>
<dbReference type="GO" id="GO:0000036">
    <property type="term" value="F:acyl carrier activity"/>
    <property type="evidence" value="ECO:0007669"/>
    <property type="project" value="UniProtKB-UniRule"/>
</dbReference>
<comment type="subcellular location">
    <subcellularLocation>
        <location evidence="8">Cytoplasm</location>
    </subcellularLocation>
</comment>
<dbReference type="PANTHER" id="PTHR20863:SF76">
    <property type="entry name" value="CARRIER DOMAIN-CONTAINING PROTEIN"/>
    <property type="match status" value="1"/>
</dbReference>
<dbReference type="NCBIfam" id="NF002151">
    <property type="entry name" value="PRK00982.1-5"/>
    <property type="match status" value="1"/>
</dbReference>
<dbReference type="NCBIfam" id="NF002150">
    <property type="entry name" value="PRK00982.1-4"/>
    <property type="match status" value="1"/>
</dbReference>
<evidence type="ECO:0000256" key="4">
    <source>
        <dbReference type="ARBA" id="ARBA00022832"/>
    </source>
</evidence>
<evidence type="ECO:0000259" key="11">
    <source>
        <dbReference type="PROSITE" id="PS50075"/>
    </source>
</evidence>
<dbReference type="NCBIfam" id="TIGR00517">
    <property type="entry name" value="acyl_carrier"/>
    <property type="match status" value="1"/>
</dbReference>
<dbReference type="NCBIfam" id="NF002148">
    <property type="entry name" value="PRK00982.1-2"/>
    <property type="match status" value="1"/>
</dbReference>
<gene>
    <name evidence="8" type="primary">acpP</name>
    <name evidence="12" type="ORF">GXX48_11925</name>
</gene>
<dbReference type="EMBL" id="DUMN01000342">
    <property type="protein sequence ID" value="HHV68334.1"/>
    <property type="molecule type" value="Genomic_DNA"/>
</dbReference>
<reference evidence="12 13" key="1">
    <citation type="journal article" date="2020" name="Biotechnol. Biofuels">
        <title>New insights from the biogas microbiome by comprehensive genome-resolved metagenomics of nearly 1600 species originating from multiple anaerobic digesters.</title>
        <authorList>
            <person name="Campanaro S."/>
            <person name="Treu L."/>
            <person name="Rodriguez-R L.M."/>
            <person name="Kovalovszki A."/>
            <person name="Ziels R.M."/>
            <person name="Maus I."/>
            <person name="Zhu X."/>
            <person name="Kougias P.G."/>
            <person name="Basile A."/>
            <person name="Luo G."/>
            <person name="Schluter A."/>
            <person name="Konstantinidis K.T."/>
            <person name="Angelidaki I."/>
        </authorList>
    </citation>
    <scope>NUCLEOTIDE SEQUENCE [LARGE SCALE GENOMIC DNA]</scope>
    <source>
        <strain evidence="12">AS04akNAM_66</strain>
    </source>
</reference>
<dbReference type="PANTHER" id="PTHR20863">
    <property type="entry name" value="ACYL CARRIER PROTEIN"/>
    <property type="match status" value="1"/>
</dbReference>